<dbReference type="Proteomes" id="UP000325577">
    <property type="component" value="Linkage Group LG20"/>
</dbReference>
<evidence type="ECO:0000259" key="3">
    <source>
        <dbReference type="PROSITE" id="PS50102"/>
    </source>
</evidence>
<feature type="domain" description="RRM" evidence="3">
    <location>
        <begin position="59"/>
        <end position="133"/>
    </location>
</feature>
<dbReference type="PANTHER" id="PTHR32343:SF44">
    <property type="entry name" value="PROTEIN VIP1-LIKE"/>
    <property type="match status" value="1"/>
</dbReference>
<protein>
    <recommendedName>
        <fullName evidence="3">RRM domain-containing protein</fullName>
    </recommendedName>
</protein>
<accession>A0A5J5AJK1</accession>
<evidence type="ECO:0000256" key="1">
    <source>
        <dbReference type="PROSITE-ProRule" id="PRU00176"/>
    </source>
</evidence>
<dbReference type="EMBL" id="CM018044">
    <property type="protein sequence ID" value="KAA8529962.1"/>
    <property type="molecule type" value="Genomic_DNA"/>
</dbReference>
<keyword evidence="1" id="KW-0694">RNA-binding</keyword>
<dbReference type="InterPro" id="IPR012677">
    <property type="entry name" value="Nucleotide-bd_a/b_plait_sf"/>
</dbReference>
<name>A0A5J5AJK1_9ASTE</name>
<dbReference type="GO" id="GO:0003723">
    <property type="term" value="F:RNA binding"/>
    <property type="evidence" value="ECO:0007669"/>
    <property type="project" value="UniProtKB-UniRule"/>
</dbReference>
<organism evidence="4 5">
    <name type="scientific">Nyssa sinensis</name>
    <dbReference type="NCBI Taxonomy" id="561372"/>
    <lineage>
        <taxon>Eukaryota</taxon>
        <taxon>Viridiplantae</taxon>
        <taxon>Streptophyta</taxon>
        <taxon>Embryophyta</taxon>
        <taxon>Tracheophyta</taxon>
        <taxon>Spermatophyta</taxon>
        <taxon>Magnoliopsida</taxon>
        <taxon>eudicotyledons</taxon>
        <taxon>Gunneridae</taxon>
        <taxon>Pentapetalae</taxon>
        <taxon>asterids</taxon>
        <taxon>Cornales</taxon>
        <taxon>Nyssaceae</taxon>
        <taxon>Nyssa</taxon>
    </lineage>
</organism>
<dbReference type="Gene3D" id="3.30.70.330">
    <property type="match status" value="1"/>
</dbReference>
<dbReference type="Pfam" id="PF00076">
    <property type="entry name" value="RRM_1"/>
    <property type="match status" value="1"/>
</dbReference>
<feature type="coiled-coil region" evidence="2">
    <location>
        <begin position="171"/>
        <end position="198"/>
    </location>
</feature>
<dbReference type="SMART" id="SM00360">
    <property type="entry name" value="RRM"/>
    <property type="match status" value="1"/>
</dbReference>
<dbReference type="InterPro" id="IPR035979">
    <property type="entry name" value="RBD_domain_sf"/>
</dbReference>
<dbReference type="PROSITE" id="PS50102">
    <property type="entry name" value="RRM"/>
    <property type="match status" value="1"/>
</dbReference>
<evidence type="ECO:0000256" key="2">
    <source>
        <dbReference type="SAM" id="Coils"/>
    </source>
</evidence>
<evidence type="ECO:0000313" key="5">
    <source>
        <dbReference type="Proteomes" id="UP000325577"/>
    </source>
</evidence>
<sequence length="260" mass="29201">MFQTPLFSIYQVWILIHHHPFVFLYISTISLIQLCKGREGQRVQFSGRVGSRGMGTLDLTVRVLDLSPRVTHSDLNMFFSYCGTIASIQMYRNNDHSQLAFVTFRQPYAYQTALLLNGALIAGRPIRILALQDSSTPPMSYTYTMNNEDQNNKSQGIIIPAMQSVVASKGIEILIGTMDKLEENYKVLEKGRALVQRTRSATEQTAGSRINIGSVILSNNEYISTGAFWLSGVLDKASKCAYELSTMKWDNPTPNSRNQK</sequence>
<proteinExistence type="predicted"/>
<dbReference type="InterPro" id="IPR000504">
    <property type="entry name" value="RRM_dom"/>
</dbReference>
<evidence type="ECO:0000313" key="4">
    <source>
        <dbReference type="EMBL" id="KAA8529962.1"/>
    </source>
</evidence>
<dbReference type="PANTHER" id="PTHR32343">
    <property type="entry name" value="SERINE/ARGININE-RICH SPLICING FACTOR"/>
    <property type="match status" value="1"/>
</dbReference>
<reference evidence="4 5" key="1">
    <citation type="submission" date="2019-09" db="EMBL/GenBank/DDBJ databases">
        <title>A chromosome-level genome assembly of the Chinese tupelo Nyssa sinensis.</title>
        <authorList>
            <person name="Yang X."/>
            <person name="Kang M."/>
            <person name="Yang Y."/>
            <person name="Xiong H."/>
            <person name="Wang M."/>
            <person name="Zhang Z."/>
            <person name="Wang Z."/>
            <person name="Wu H."/>
            <person name="Ma T."/>
            <person name="Liu J."/>
            <person name="Xi Z."/>
        </authorList>
    </citation>
    <scope>NUCLEOTIDE SEQUENCE [LARGE SCALE GENOMIC DNA]</scope>
    <source>
        <strain evidence="4">J267</strain>
        <tissue evidence="4">Leaf</tissue>
    </source>
</reference>
<keyword evidence="2" id="KW-0175">Coiled coil</keyword>
<gene>
    <name evidence="4" type="ORF">F0562_034434</name>
</gene>
<dbReference type="SUPFAM" id="SSF54928">
    <property type="entry name" value="RNA-binding domain, RBD"/>
    <property type="match status" value="1"/>
</dbReference>
<dbReference type="AlphaFoldDB" id="A0A5J5AJK1"/>
<keyword evidence="5" id="KW-1185">Reference proteome</keyword>
<dbReference type="OrthoDB" id="7763451at2759"/>